<evidence type="ECO:0000256" key="1">
    <source>
        <dbReference type="ARBA" id="ARBA00004479"/>
    </source>
</evidence>
<keyword evidence="4 11" id="KW-0732">Signal</keyword>
<evidence type="ECO:0000256" key="3">
    <source>
        <dbReference type="ARBA" id="ARBA00022692"/>
    </source>
</evidence>
<feature type="signal peptide" evidence="11">
    <location>
        <begin position="1"/>
        <end position="24"/>
    </location>
</feature>
<protein>
    <submittedName>
        <fullName evidence="13">Cytokine receptor common subunit gamma</fullName>
    </submittedName>
</protein>
<evidence type="ECO:0000256" key="6">
    <source>
        <dbReference type="ARBA" id="ARBA00023136"/>
    </source>
</evidence>
<gene>
    <name evidence="13" type="ORF">NXF25_016112</name>
</gene>
<comment type="similarity">
    <text evidence="2">Belongs to the type I cytokine receptor family. Type 5 subfamily.</text>
</comment>
<reference evidence="13 14" key="1">
    <citation type="journal article" date="2024" name="Proc. Natl. Acad. Sci. U.S.A.">
        <title>The genetic regulatory architecture and epigenomic basis for age-related changes in rattlesnake venom.</title>
        <authorList>
            <person name="Hogan M.P."/>
            <person name="Holding M.L."/>
            <person name="Nystrom G.S."/>
            <person name="Colston T.J."/>
            <person name="Bartlett D.A."/>
            <person name="Mason A.J."/>
            <person name="Ellsworth S.A."/>
            <person name="Rautsaw R.M."/>
            <person name="Lawrence K.C."/>
            <person name="Strickland J.L."/>
            <person name="He B."/>
            <person name="Fraser P."/>
            <person name="Margres M.J."/>
            <person name="Gilbert D.M."/>
            <person name="Gibbs H.L."/>
            <person name="Parkinson C.L."/>
            <person name="Rokyta D.R."/>
        </authorList>
    </citation>
    <scope>NUCLEOTIDE SEQUENCE [LARGE SCALE GENOMIC DNA]</scope>
    <source>
        <strain evidence="13">DRR0105</strain>
    </source>
</reference>
<keyword evidence="6 10" id="KW-0472">Membrane</keyword>
<keyword evidence="3 10" id="KW-0812">Transmembrane</keyword>
<dbReference type="PANTHER" id="PTHR23037">
    <property type="entry name" value="CYTOKINE RECEPTOR"/>
    <property type="match status" value="1"/>
</dbReference>
<proteinExistence type="inferred from homology"/>
<dbReference type="PANTHER" id="PTHR23037:SF47">
    <property type="entry name" value="INTERLEUKIN 2 RECEPTOR SUBUNIT GAMMA"/>
    <property type="match status" value="1"/>
</dbReference>
<evidence type="ECO:0000256" key="2">
    <source>
        <dbReference type="ARBA" id="ARBA00008159"/>
    </source>
</evidence>
<keyword evidence="7 13" id="KW-0675">Receptor</keyword>
<feature type="transmembrane region" description="Helical" evidence="10">
    <location>
        <begin position="229"/>
        <end position="247"/>
    </location>
</feature>
<organism evidence="13 14">
    <name type="scientific">Crotalus adamanteus</name>
    <name type="common">Eastern diamondback rattlesnake</name>
    <dbReference type="NCBI Taxonomy" id="8729"/>
    <lineage>
        <taxon>Eukaryota</taxon>
        <taxon>Metazoa</taxon>
        <taxon>Chordata</taxon>
        <taxon>Craniata</taxon>
        <taxon>Vertebrata</taxon>
        <taxon>Euteleostomi</taxon>
        <taxon>Lepidosauria</taxon>
        <taxon>Squamata</taxon>
        <taxon>Bifurcata</taxon>
        <taxon>Unidentata</taxon>
        <taxon>Episquamata</taxon>
        <taxon>Toxicofera</taxon>
        <taxon>Serpentes</taxon>
        <taxon>Colubroidea</taxon>
        <taxon>Viperidae</taxon>
        <taxon>Crotalinae</taxon>
        <taxon>Crotalus</taxon>
    </lineage>
</organism>
<evidence type="ECO:0000256" key="9">
    <source>
        <dbReference type="SAM" id="MobiDB-lite"/>
    </source>
</evidence>
<dbReference type="PROSITE" id="PS50853">
    <property type="entry name" value="FN3"/>
    <property type="match status" value="1"/>
</dbReference>
<keyword evidence="5 10" id="KW-1133">Transmembrane helix</keyword>
<dbReference type="EMBL" id="JAOTOJ010000013">
    <property type="protein sequence ID" value="KAK9393660.1"/>
    <property type="molecule type" value="Genomic_DNA"/>
</dbReference>
<dbReference type="SMART" id="SM00060">
    <property type="entry name" value="FN3"/>
    <property type="match status" value="1"/>
</dbReference>
<evidence type="ECO:0000256" key="4">
    <source>
        <dbReference type="ARBA" id="ARBA00022729"/>
    </source>
</evidence>
<keyword evidence="14" id="KW-1185">Reference proteome</keyword>
<dbReference type="InterPro" id="IPR013783">
    <property type="entry name" value="Ig-like_fold"/>
</dbReference>
<evidence type="ECO:0000256" key="8">
    <source>
        <dbReference type="ARBA" id="ARBA00023180"/>
    </source>
</evidence>
<dbReference type="InterPro" id="IPR036116">
    <property type="entry name" value="FN3_sf"/>
</dbReference>
<dbReference type="InterPro" id="IPR015321">
    <property type="entry name" value="TypeI_recpt_CBD"/>
</dbReference>
<evidence type="ECO:0000313" key="13">
    <source>
        <dbReference type="EMBL" id="KAK9393660.1"/>
    </source>
</evidence>
<evidence type="ECO:0000256" key="10">
    <source>
        <dbReference type="SAM" id="Phobius"/>
    </source>
</evidence>
<name>A0AAW1AVF7_CROAD</name>
<dbReference type="Proteomes" id="UP001474421">
    <property type="component" value="Unassembled WGS sequence"/>
</dbReference>
<evidence type="ECO:0000256" key="11">
    <source>
        <dbReference type="SAM" id="SignalP"/>
    </source>
</evidence>
<sequence length="346" mass="39176">MRVLDHPGSLLGLLLLLVAPGGEAAGSPQAKVDCICHNEDYVICDWGSQQKPGHNYSFYFWFEELSKPAECKEYGQIDGLNVACQFSQYHLFNYLKMYLNDSQGQNVVPEDVLLNTRVRPGKPFNLTLQNLSNHQLLLTWDTPYKNANCLQHTVRYKSNKDTQWMEYHVNSMEFQIPSVDPKKHYTFYVKSKLHNKCATTDLWSEESNPTFWGKEDVSPTSPPSSLKDVVIPLGFFFVLLVLLLGLLQMERMWVVLMPRIPKPSRKFEDLFTAYQGNFSEWSGVSKDMLESFRPSHYENICSITELLPGGDCLPASNEATTKTGELPDPLPDPPPKASPGPAAFTT</sequence>
<dbReference type="InterPro" id="IPR003961">
    <property type="entry name" value="FN3_dom"/>
</dbReference>
<evidence type="ECO:0000256" key="5">
    <source>
        <dbReference type="ARBA" id="ARBA00022989"/>
    </source>
</evidence>
<dbReference type="SUPFAM" id="SSF49265">
    <property type="entry name" value="Fibronectin type III"/>
    <property type="match status" value="2"/>
</dbReference>
<feature type="domain" description="Fibronectin type-III" evidence="12">
    <location>
        <begin position="122"/>
        <end position="216"/>
    </location>
</feature>
<evidence type="ECO:0000313" key="14">
    <source>
        <dbReference type="Proteomes" id="UP001474421"/>
    </source>
</evidence>
<comment type="caution">
    <text evidence="13">The sequence shown here is derived from an EMBL/GenBank/DDBJ whole genome shotgun (WGS) entry which is preliminary data.</text>
</comment>
<dbReference type="GO" id="GO:0004896">
    <property type="term" value="F:cytokine receptor activity"/>
    <property type="evidence" value="ECO:0007669"/>
    <property type="project" value="TreeGrafter"/>
</dbReference>
<feature type="region of interest" description="Disordered" evidence="9">
    <location>
        <begin position="312"/>
        <end position="346"/>
    </location>
</feature>
<evidence type="ECO:0000259" key="12">
    <source>
        <dbReference type="PROSITE" id="PS50853"/>
    </source>
</evidence>
<dbReference type="FunFam" id="2.60.40.10:FF:000754">
    <property type="entry name" value="Cytokine receptor common subunit gamma"/>
    <property type="match status" value="1"/>
</dbReference>
<keyword evidence="8" id="KW-0325">Glycoprotein</keyword>
<comment type="subcellular location">
    <subcellularLocation>
        <location evidence="1">Membrane</location>
        <topology evidence="1">Single-pass type I membrane protein</topology>
    </subcellularLocation>
</comment>
<feature type="chain" id="PRO_5043855783" evidence="11">
    <location>
        <begin position="25"/>
        <end position="346"/>
    </location>
</feature>
<evidence type="ECO:0000256" key="7">
    <source>
        <dbReference type="ARBA" id="ARBA00023170"/>
    </source>
</evidence>
<dbReference type="Pfam" id="PF09240">
    <property type="entry name" value="IL6Ra-bind"/>
    <property type="match status" value="1"/>
</dbReference>
<feature type="compositionally biased region" description="Pro residues" evidence="9">
    <location>
        <begin position="328"/>
        <end position="338"/>
    </location>
</feature>
<dbReference type="CDD" id="cd00063">
    <property type="entry name" value="FN3"/>
    <property type="match status" value="1"/>
</dbReference>
<dbReference type="Pfam" id="PF21605">
    <property type="entry name" value="CRLF2-like_D2"/>
    <property type="match status" value="1"/>
</dbReference>
<dbReference type="AlphaFoldDB" id="A0AAW1AVF7"/>
<dbReference type="GO" id="GO:0009897">
    <property type="term" value="C:external side of plasma membrane"/>
    <property type="evidence" value="ECO:0007669"/>
    <property type="project" value="TreeGrafter"/>
</dbReference>
<accession>A0AAW1AVF7</accession>
<dbReference type="InterPro" id="IPR048648">
    <property type="entry name" value="CRLF2-like_D2"/>
</dbReference>
<dbReference type="Gene3D" id="2.60.40.10">
    <property type="entry name" value="Immunoglobulins"/>
    <property type="match status" value="2"/>
</dbReference>